<comment type="similarity">
    <text evidence="1">Belongs to the NusB family.</text>
</comment>
<dbReference type="GO" id="GO:0031564">
    <property type="term" value="P:transcription antitermination"/>
    <property type="evidence" value="ECO:0007669"/>
    <property type="project" value="UniProtKB-KW"/>
</dbReference>
<keyword evidence="2" id="KW-0889">Transcription antitermination</keyword>
<sequence length="473" mass="54431">MVNRVLIRMKVVQMLYSYLLTRNQFKIQDAPANPTKDQSFAYSVYIDSLLLMLELSGYRVAPDQVKLAIPVNPRLNQSGIIRALAANDDIRTIINRSNSSIKNFDSALSDIYNAVISSDLYKKYLRARNRGVKEDVQFWTVMFKTVIEKSAAFQQSARKSDSFTLNGMELGIENLIKTLEEFDGEHSGFAEARNSLDRSLGKAYQLYHALLTLPVEITRYYDLQLDNARNKYLPTNQDLNPDTRLIDNRLVKLIAENESIRAYADEHPGEWTDDTDLLAHLLKRILESDEYKQYMELPATDLNDDCDFWRQVMKSIILPDDDFAEVLESKSVYWNDDLDIMGTFALKTLRKFASASGKDPVLPQYKDDEDARFGADLFVNVVEHYDEYRDMVHHYVDNQAWDSERLAFMDVVIMATAIAEMLNYPQIPIPVTLNEYIEIANSYSTPRSGKFINGVLFSIINHLKEEGRLVRNN</sequence>
<name>A0A4Q0UAQ6_9BACT</name>
<evidence type="ECO:0000256" key="2">
    <source>
        <dbReference type="ARBA" id="ARBA00022814"/>
    </source>
</evidence>
<dbReference type="PANTHER" id="PTHR11078">
    <property type="entry name" value="N UTILIZATION SUBSTANCE PROTEIN B-RELATED"/>
    <property type="match status" value="1"/>
</dbReference>
<evidence type="ECO:0000256" key="1">
    <source>
        <dbReference type="ARBA" id="ARBA00005952"/>
    </source>
</evidence>
<dbReference type="PANTHER" id="PTHR11078:SF3">
    <property type="entry name" value="ANTITERMINATION NUSB DOMAIN-CONTAINING PROTEIN"/>
    <property type="match status" value="1"/>
</dbReference>
<dbReference type="AlphaFoldDB" id="A0A4Q0UAQ6"/>
<dbReference type="Gene3D" id="1.10.940.10">
    <property type="entry name" value="NusB-like"/>
    <property type="match status" value="1"/>
</dbReference>
<dbReference type="Proteomes" id="UP000711407">
    <property type="component" value="Unassembled WGS sequence"/>
</dbReference>
<organism evidence="6 7">
    <name type="scientific">Candidatus Amulumruptor caecigallinarius</name>
    <dbReference type="NCBI Taxonomy" id="2109911"/>
    <lineage>
        <taxon>Bacteria</taxon>
        <taxon>Pseudomonadati</taxon>
        <taxon>Bacteroidota</taxon>
        <taxon>Bacteroidia</taxon>
        <taxon>Bacteroidales</taxon>
        <taxon>Muribaculaceae</taxon>
        <taxon>Candidatus Amulumruptor</taxon>
    </lineage>
</organism>
<dbReference type="GO" id="GO:0005829">
    <property type="term" value="C:cytosol"/>
    <property type="evidence" value="ECO:0007669"/>
    <property type="project" value="TreeGrafter"/>
</dbReference>
<dbReference type="GO" id="GO:0003723">
    <property type="term" value="F:RNA binding"/>
    <property type="evidence" value="ECO:0007669"/>
    <property type="project" value="UniProtKB-KW"/>
</dbReference>
<gene>
    <name evidence="6" type="ORF">K8V47_10000</name>
</gene>
<reference evidence="6" key="1">
    <citation type="journal article" date="2021" name="PeerJ">
        <title>Extensive microbial diversity within the chicken gut microbiome revealed by metagenomics and culture.</title>
        <authorList>
            <person name="Gilroy R."/>
            <person name="Ravi A."/>
            <person name="Getino M."/>
            <person name="Pursley I."/>
            <person name="Horton D.L."/>
            <person name="Alikhan N.F."/>
            <person name="Baker D."/>
            <person name="Gharbi K."/>
            <person name="Hall N."/>
            <person name="Watson M."/>
            <person name="Adriaenssens E.M."/>
            <person name="Foster-Nyarko E."/>
            <person name="Jarju S."/>
            <person name="Secka A."/>
            <person name="Antonio M."/>
            <person name="Oren A."/>
            <person name="Chaudhuri R.R."/>
            <person name="La Ragione R."/>
            <person name="Hildebrand F."/>
            <person name="Pallen M.J."/>
        </authorList>
    </citation>
    <scope>NUCLEOTIDE SEQUENCE</scope>
    <source>
        <strain evidence="6">4100</strain>
    </source>
</reference>
<dbReference type="SUPFAM" id="SSF48013">
    <property type="entry name" value="NusB-like"/>
    <property type="match status" value="1"/>
</dbReference>
<evidence type="ECO:0000256" key="3">
    <source>
        <dbReference type="ARBA" id="ARBA00022884"/>
    </source>
</evidence>
<evidence type="ECO:0000313" key="6">
    <source>
        <dbReference type="EMBL" id="HJE40071.1"/>
    </source>
</evidence>
<protein>
    <submittedName>
        <fullName evidence="6">Transcription antitermination protein NusB</fullName>
    </submittedName>
</protein>
<evidence type="ECO:0000256" key="5">
    <source>
        <dbReference type="ARBA" id="ARBA00023163"/>
    </source>
</evidence>
<keyword evidence="3" id="KW-0694">RNA-binding</keyword>
<dbReference type="EMBL" id="DYXT01000053">
    <property type="protein sequence ID" value="HJE40071.1"/>
    <property type="molecule type" value="Genomic_DNA"/>
</dbReference>
<comment type="caution">
    <text evidence="6">The sequence shown here is derived from an EMBL/GenBank/DDBJ whole genome shotgun (WGS) entry which is preliminary data.</text>
</comment>
<keyword evidence="4" id="KW-0805">Transcription regulation</keyword>
<dbReference type="InterPro" id="IPR006027">
    <property type="entry name" value="NusB_RsmB_TIM44"/>
</dbReference>
<evidence type="ECO:0000313" key="7">
    <source>
        <dbReference type="Proteomes" id="UP000711407"/>
    </source>
</evidence>
<dbReference type="Pfam" id="PF01029">
    <property type="entry name" value="NusB"/>
    <property type="match status" value="1"/>
</dbReference>
<keyword evidence="5" id="KW-0804">Transcription</keyword>
<accession>A0A4Q0UAQ6</accession>
<dbReference type="GO" id="GO:0006353">
    <property type="term" value="P:DNA-templated transcription termination"/>
    <property type="evidence" value="ECO:0007669"/>
    <property type="project" value="InterPro"/>
</dbReference>
<evidence type="ECO:0000256" key="4">
    <source>
        <dbReference type="ARBA" id="ARBA00023015"/>
    </source>
</evidence>
<reference evidence="6" key="2">
    <citation type="submission" date="2021-09" db="EMBL/GenBank/DDBJ databases">
        <authorList>
            <person name="Gilroy R."/>
        </authorList>
    </citation>
    <scope>NUCLEOTIDE SEQUENCE</scope>
    <source>
        <strain evidence="6">4100</strain>
    </source>
</reference>
<dbReference type="InterPro" id="IPR035926">
    <property type="entry name" value="NusB-like_sf"/>
</dbReference>
<proteinExistence type="inferred from homology"/>
<dbReference type="InterPro" id="IPR011605">
    <property type="entry name" value="NusB_fam"/>
</dbReference>